<dbReference type="Gene3D" id="1.10.260.40">
    <property type="entry name" value="lambda repressor-like DNA-binding domains"/>
    <property type="match status" value="1"/>
</dbReference>
<dbReference type="InterPro" id="IPR010982">
    <property type="entry name" value="Lambda_DNA-bd_dom_sf"/>
</dbReference>
<evidence type="ECO:0000259" key="2">
    <source>
        <dbReference type="PROSITE" id="PS50943"/>
    </source>
</evidence>
<dbReference type="OrthoDB" id="1034290at2"/>
<feature type="compositionally biased region" description="Basic and acidic residues" evidence="1">
    <location>
        <begin position="83"/>
        <end position="120"/>
    </location>
</feature>
<dbReference type="InterPro" id="IPR001387">
    <property type="entry name" value="Cro/C1-type_HTH"/>
</dbReference>
<evidence type="ECO:0000313" key="4">
    <source>
        <dbReference type="Proteomes" id="UP000319040"/>
    </source>
</evidence>
<dbReference type="AlphaFoldDB" id="A0A521AVK3"/>
<dbReference type="PROSITE" id="PS50943">
    <property type="entry name" value="HTH_CROC1"/>
    <property type="match status" value="1"/>
</dbReference>
<name>A0A521AVK3_SACCC</name>
<dbReference type="CDD" id="cd00093">
    <property type="entry name" value="HTH_XRE"/>
    <property type="match status" value="1"/>
</dbReference>
<proteinExistence type="predicted"/>
<dbReference type="EMBL" id="FXTB01000001">
    <property type="protein sequence ID" value="SMO38849.1"/>
    <property type="molecule type" value="Genomic_DNA"/>
</dbReference>
<organism evidence="3 4">
    <name type="scientific">Saccharicrinis carchari</name>
    <dbReference type="NCBI Taxonomy" id="1168039"/>
    <lineage>
        <taxon>Bacteria</taxon>
        <taxon>Pseudomonadati</taxon>
        <taxon>Bacteroidota</taxon>
        <taxon>Bacteroidia</taxon>
        <taxon>Marinilabiliales</taxon>
        <taxon>Marinilabiliaceae</taxon>
        <taxon>Saccharicrinis</taxon>
    </lineage>
</organism>
<feature type="compositionally biased region" description="Polar residues" evidence="1">
    <location>
        <begin position="122"/>
        <end position="135"/>
    </location>
</feature>
<dbReference type="Proteomes" id="UP000319040">
    <property type="component" value="Unassembled WGS sequence"/>
</dbReference>
<protein>
    <submittedName>
        <fullName evidence="3">Helix-turn-helix</fullName>
    </submittedName>
</protein>
<dbReference type="RefSeq" id="WP_142531809.1">
    <property type="nucleotide sequence ID" value="NZ_FXTB01000001.1"/>
</dbReference>
<feature type="region of interest" description="Disordered" evidence="1">
    <location>
        <begin position="79"/>
        <end position="136"/>
    </location>
</feature>
<dbReference type="GO" id="GO:0003677">
    <property type="term" value="F:DNA binding"/>
    <property type="evidence" value="ECO:0007669"/>
    <property type="project" value="InterPro"/>
</dbReference>
<dbReference type="Pfam" id="PF01381">
    <property type="entry name" value="HTH_3"/>
    <property type="match status" value="1"/>
</dbReference>
<evidence type="ECO:0000256" key="1">
    <source>
        <dbReference type="SAM" id="MobiDB-lite"/>
    </source>
</evidence>
<feature type="domain" description="HTH cro/C1-type" evidence="2">
    <location>
        <begin position="17"/>
        <end position="60"/>
    </location>
</feature>
<gene>
    <name evidence="3" type="ORF">SAMN06265379_101430</name>
</gene>
<evidence type="ECO:0000313" key="3">
    <source>
        <dbReference type="EMBL" id="SMO38849.1"/>
    </source>
</evidence>
<dbReference type="SUPFAM" id="SSF47413">
    <property type="entry name" value="lambda repressor-like DNA-binding domains"/>
    <property type="match status" value="1"/>
</dbReference>
<reference evidence="3 4" key="1">
    <citation type="submission" date="2017-05" db="EMBL/GenBank/DDBJ databases">
        <authorList>
            <person name="Varghese N."/>
            <person name="Submissions S."/>
        </authorList>
    </citation>
    <scope>NUCLEOTIDE SEQUENCE [LARGE SCALE GENOMIC DNA]</scope>
    <source>
        <strain evidence="3 4">DSM 27040</strain>
    </source>
</reference>
<dbReference type="SMART" id="SM00530">
    <property type="entry name" value="HTH_XRE"/>
    <property type="match status" value="1"/>
</dbReference>
<sequence length="164" mass="18473">MKQRLQTLLASEKIASSKFADIIGVNRSSISHLLSGRNNPGLDFLQKVLVKFPHINPDWLLLGQGTMYRNSKENTTALPLSKHLFEQGEEKKEPGKQSPSVEKEEKEEPVNISKEPEERAPYNSSKENVQKTNPPTVAKQAERIVFFYSDGTFDTYVPNNSGIK</sequence>
<keyword evidence="4" id="KW-1185">Reference proteome</keyword>
<accession>A0A521AVK3</accession>